<dbReference type="OrthoDB" id="9815791at2"/>
<gene>
    <name evidence="3" type="ORF">CBF31_01760</name>
</gene>
<dbReference type="Proteomes" id="UP000287101">
    <property type="component" value="Unassembled WGS sequence"/>
</dbReference>
<dbReference type="InterPro" id="IPR016162">
    <property type="entry name" value="Ald_DH_N"/>
</dbReference>
<dbReference type="Pfam" id="PF00171">
    <property type="entry name" value="Aldedh"/>
    <property type="match status" value="1"/>
</dbReference>
<keyword evidence="1" id="KW-0560">Oxidoreductase</keyword>
<reference evidence="3 4" key="1">
    <citation type="submission" date="2017-05" db="EMBL/GenBank/DDBJ databases">
        <title>Vagococcus spp. assemblies.</title>
        <authorList>
            <person name="Gulvik C.A."/>
        </authorList>
    </citation>
    <scope>NUCLEOTIDE SEQUENCE [LARGE SCALE GENOMIC DNA]</scope>
    <source>
        <strain evidence="3 4">CCUG 41755</strain>
    </source>
</reference>
<comment type="caution">
    <text evidence="3">The sequence shown here is derived from an EMBL/GenBank/DDBJ whole genome shotgun (WGS) entry which is preliminary data.</text>
</comment>
<accession>A0A430AC32</accession>
<evidence type="ECO:0000313" key="3">
    <source>
        <dbReference type="EMBL" id="RSU04771.1"/>
    </source>
</evidence>
<dbReference type="InterPro" id="IPR013357">
    <property type="entry name" value="Acetaldehyde_DH_acetylating"/>
</dbReference>
<dbReference type="EMBL" id="NGJY01000001">
    <property type="protein sequence ID" value="RSU04771.1"/>
    <property type="molecule type" value="Genomic_DNA"/>
</dbReference>
<evidence type="ECO:0000259" key="2">
    <source>
        <dbReference type="Pfam" id="PF00171"/>
    </source>
</evidence>
<evidence type="ECO:0000313" key="4">
    <source>
        <dbReference type="Proteomes" id="UP000287101"/>
    </source>
</evidence>
<feature type="domain" description="Aldehyde dehydrogenase" evidence="2">
    <location>
        <begin position="13"/>
        <end position="402"/>
    </location>
</feature>
<evidence type="ECO:0000256" key="1">
    <source>
        <dbReference type="ARBA" id="ARBA00023002"/>
    </source>
</evidence>
<dbReference type="Gene3D" id="3.40.309.10">
    <property type="entry name" value="Aldehyde Dehydrogenase, Chain A, domain 2"/>
    <property type="match status" value="1"/>
</dbReference>
<dbReference type="SUPFAM" id="SSF53720">
    <property type="entry name" value="ALDH-like"/>
    <property type="match status" value="1"/>
</dbReference>
<sequence length="451" mass="48347">MTEQHDKIQQSLNEVEILVNQAHEAQAVYATYEQQAVDLIIKKVSEILSGQAEYLAKLAHEETGFGKVSDKVIKNLFASEEVYESIKDIPTVGILEENKEDKVMKVAVPMGIVAGLIPSTNPTSTTIFKALLALKTRNAIILSPHPRALHAIQETARLINEAAATLGAPEHLVQVLPTPTLEATQALMAHQKTALILATGGEAMVRAAYSSGNPAIGVGPGNTPVLIEKSADIEKTISQIISSKTFDNGTICASEQALVIEKDIKDDVINALKEENAYFLSEEEAGKISKYIMRENGSMNPQIVGQTAFDVAALSDIVVPKETTVLISPQTTISKENPYSREKLTPILAMYTVEDFTEGVATCRALLENEGIGHTAVLHTTNDQLVREFGVSIPASRIIINSLAALGAIGSTTKLKPSLTLGCGAVGGSSLSENVHVAQLLNTYHIAYGME</sequence>
<dbReference type="InterPro" id="IPR015590">
    <property type="entry name" value="Aldehyde_DH_dom"/>
</dbReference>
<dbReference type="AlphaFoldDB" id="A0A430AC32"/>
<organism evidence="3 4">
    <name type="scientific">Vagococcus fessus</name>
    <dbReference type="NCBI Taxonomy" id="120370"/>
    <lineage>
        <taxon>Bacteria</taxon>
        <taxon>Bacillati</taxon>
        <taxon>Bacillota</taxon>
        <taxon>Bacilli</taxon>
        <taxon>Lactobacillales</taxon>
        <taxon>Enterococcaceae</taxon>
        <taxon>Vagococcus</taxon>
    </lineage>
</organism>
<dbReference type="Gene3D" id="3.40.605.10">
    <property type="entry name" value="Aldehyde Dehydrogenase, Chain A, domain 1"/>
    <property type="match status" value="1"/>
</dbReference>
<dbReference type="NCBIfam" id="TIGR02518">
    <property type="entry name" value="EutH_ACDH"/>
    <property type="match status" value="1"/>
</dbReference>
<proteinExistence type="predicted"/>
<name>A0A430AC32_9ENTE</name>
<keyword evidence="4" id="KW-1185">Reference proteome</keyword>
<dbReference type="RefSeq" id="WP_126830364.1">
    <property type="nucleotide sequence ID" value="NZ_CBCRYB010000002.1"/>
</dbReference>
<dbReference type="CDD" id="cd07122">
    <property type="entry name" value="ALDH_F20_ACDH"/>
    <property type="match status" value="1"/>
</dbReference>
<dbReference type="InterPro" id="IPR016161">
    <property type="entry name" value="Ald_DH/histidinol_DH"/>
</dbReference>
<dbReference type="GO" id="GO:0016620">
    <property type="term" value="F:oxidoreductase activity, acting on the aldehyde or oxo group of donors, NAD or NADP as acceptor"/>
    <property type="evidence" value="ECO:0007669"/>
    <property type="project" value="InterPro"/>
</dbReference>
<dbReference type="InterPro" id="IPR016163">
    <property type="entry name" value="Ald_DH_C"/>
</dbReference>
<dbReference type="PANTHER" id="PTHR11699">
    <property type="entry name" value="ALDEHYDE DEHYDROGENASE-RELATED"/>
    <property type="match status" value="1"/>
</dbReference>
<protein>
    <submittedName>
        <fullName evidence="3">Acetaldehyde dehydrogenase</fullName>
    </submittedName>
</protein>